<dbReference type="Pfam" id="PF03432">
    <property type="entry name" value="Relaxase"/>
    <property type="match status" value="1"/>
</dbReference>
<gene>
    <name evidence="2" type="ORF">GGQ61_002165</name>
</gene>
<sequence>MLDLEDDQGARLQGRDDVADLARDWAAQAELDRTRRSNSPMSHSIILSMPAGTDPQALRLAARAFAREIFEDRFEYVFALHTDADHPHVHLSVRSSGVHGERLNPKKPDLELWRQVFAEVLRERGVEAEATPRRARGVTRRAERQALRQMADRSRAAAAGPSRAHREAMKEAAAAAFGADAALRPWEKMIGRQQARVRSLYLQQAALLDRSPDAGDRELAALVRAFVKEMPAPDSRRLALARALRDLSGRLEPQPQEKGRDR</sequence>
<dbReference type="Gene3D" id="3.30.930.30">
    <property type="match status" value="1"/>
</dbReference>
<evidence type="ECO:0000259" key="1">
    <source>
        <dbReference type="Pfam" id="PF03432"/>
    </source>
</evidence>
<comment type="caution">
    <text evidence="2">The sequence shown here is derived from an EMBL/GenBank/DDBJ whole genome shotgun (WGS) entry which is preliminary data.</text>
</comment>
<dbReference type="InterPro" id="IPR005094">
    <property type="entry name" value="Endonuclease_MobA/VirD2"/>
</dbReference>
<dbReference type="AlphaFoldDB" id="A0A839ZZ75"/>
<evidence type="ECO:0000313" key="3">
    <source>
        <dbReference type="Proteomes" id="UP000530564"/>
    </source>
</evidence>
<name>A0A839ZZ75_9CAUL</name>
<keyword evidence="3" id="KW-1185">Reference proteome</keyword>
<feature type="domain" description="MobA/VirD2-like nuclease" evidence="1">
    <location>
        <begin position="16"/>
        <end position="125"/>
    </location>
</feature>
<evidence type="ECO:0000313" key="2">
    <source>
        <dbReference type="EMBL" id="MBB3891448.1"/>
    </source>
</evidence>
<reference evidence="2 3" key="1">
    <citation type="submission" date="2020-08" db="EMBL/GenBank/DDBJ databases">
        <title>Genomic Encyclopedia of Type Strains, Phase IV (KMG-IV): sequencing the most valuable type-strain genomes for metagenomic binning, comparative biology and taxonomic classification.</title>
        <authorList>
            <person name="Goeker M."/>
        </authorList>
    </citation>
    <scope>NUCLEOTIDE SEQUENCE [LARGE SCALE GENOMIC DNA]</scope>
    <source>
        <strain evidence="2 3">DSM 21793</strain>
    </source>
</reference>
<organism evidence="2 3">
    <name type="scientific">Phenylobacterium haematophilum</name>
    <dbReference type="NCBI Taxonomy" id="98513"/>
    <lineage>
        <taxon>Bacteria</taxon>
        <taxon>Pseudomonadati</taxon>
        <taxon>Pseudomonadota</taxon>
        <taxon>Alphaproteobacteria</taxon>
        <taxon>Caulobacterales</taxon>
        <taxon>Caulobacteraceae</taxon>
        <taxon>Phenylobacterium</taxon>
    </lineage>
</organism>
<dbReference type="EMBL" id="JACIDK010000002">
    <property type="protein sequence ID" value="MBB3891448.1"/>
    <property type="molecule type" value="Genomic_DNA"/>
</dbReference>
<protein>
    <submittedName>
        <fullName evidence="2">Type IV secretory pathway VirD2 relaxase</fullName>
    </submittedName>
</protein>
<accession>A0A839ZZ75</accession>
<dbReference type="Proteomes" id="UP000530564">
    <property type="component" value="Unassembled WGS sequence"/>
</dbReference>
<proteinExistence type="predicted"/>
<dbReference type="RefSeq" id="WP_246370607.1">
    <property type="nucleotide sequence ID" value="NZ_JACIDK010000002.1"/>
</dbReference>